<protein>
    <recommendedName>
        <fullName evidence="1">SOS1/NGEF-like PH domain-containing protein</fullName>
    </recommendedName>
</protein>
<feature type="domain" description="SOS1/NGEF-like PH" evidence="1">
    <location>
        <begin position="23"/>
        <end position="120"/>
    </location>
</feature>
<dbReference type="SUPFAM" id="SSF50729">
    <property type="entry name" value="PH domain-like"/>
    <property type="match status" value="1"/>
</dbReference>
<organism evidence="2 3">
    <name type="scientific">Aquarana catesbeiana</name>
    <name type="common">American bullfrog</name>
    <name type="synonym">Rana catesbeiana</name>
    <dbReference type="NCBI Taxonomy" id="8400"/>
    <lineage>
        <taxon>Eukaryota</taxon>
        <taxon>Metazoa</taxon>
        <taxon>Chordata</taxon>
        <taxon>Craniata</taxon>
        <taxon>Vertebrata</taxon>
        <taxon>Euteleostomi</taxon>
        <taxon>Amphibia</taxon>
        <taxon>Batrachia</taxon>
        <taxon>Anura</taxon>
        <taxon>Neobatrachia</taxon>
        <taxon>Ranoidea</taxon>
        <taxon>Ranidae</taxon>
        <taxon>Aquarana</taxon>
    </lineage>
</organism>
<dbReference type="EMBL" id="KV924096">
    <property type="protein sequence ID" value="PIO37661.1"/>
    <property type="molecule type" value="Genomic_DNA"/>
</dbReference>
<dbReference type="PANTHER" id="PTHR46857">
    <property type="entry name" value="EPITHELIAL CELL-TRANSFORMING SEQUENCE 2 ONCOGENE-LIKE"/>
    <property type="match status" value="1"/>
</dbReference>
<reference evidence="3" key="1">
    <citation type="journal article" date="2017" name="Nat. Commun.">
        <title>The North American bullfrog draft genome provides insight into hormonal regulation of long noncoding RNA.</title>
        <authorList>
            <person name="Hammond S.A."/>
            <person name="Warren R.L."/>
            <person name="Vandervalk B.P."/>
            <person name="Kucuk E."/>
            <person name="Khan H."/>
            <person name="Gibb E.A."/>
            <person name="Pandoh P."/>
            <person name="Kirk H."/>
            <person name="Zhao Y."/>
            <person name="Jones M."/>
            <person name="Mungall A.J."/>
            <person name="Coope R."/>
            <person name="Pleasance S."/>
            <person name="Moore R.A."/>
            <person name="Holt R.A."/>
            <person name="Round J.M."/>
            <person name="Ohora S."/>
            <person name="Walle B.V."/>
            <person name="Veldhoen N."/>
            <person name="Helbing C.C."/>
            <person name="Birol I."/>
        </authorList>
    </citation>
    <scope>NUCLEOTIDE SEQUENCE [LARGE SCALE GENOMIC DNA]</scope>
</reference>
<accession>A0A2G9SE02</accession>
<evidence type="ECO:0000313" key="3">
    <source>
        <dbReference type="Proteomes" id="UP000228934"/>
    </source>
</evidence>
<dbReference type="InterPro" id="IPR052805">
    <property type="entry name" value="GEF_Ubiquitin-Prot_Reg"/>
</dbReference>
<dbReference type="InterPro" id="IPR055251">
    <property type="entry name" value="SOS1_NGEF_PH"/>
</dbReference>
<dbReference type="Pfam" id="PF22697">
    <property type="entry name" value="SOS1_NGEF_PH"/>
    <property type="match status" value="1"/>
</dbReference>
<dbReference type="Gene3D" id="2.30.29.30">
    <property type="entry name" value="Pleckstrin-homology domain (PH domain)/Phosphotyrosine-binding domain (PTB)"/>
    <property type="match status" value="1"/>
</dbReference>
<dbReference type="InterPro" id="IPR011993">
    <property type="entry name" value="PH-like_dom_sf"/>
</dbReference>
<keyword evidence="3" id="KW-1185">Reference proteome</keyword>
<sequence>MQGPLKLPGYIRMAFLCFHRIYEHISDLCLFLFNDALVISRRHIFYTPFKHVPSTSYQFMASVSLPRLLVEDIPDTKCCKFDFDKINDVKNALVLQGPKRRWICSTQTEEEKVTWLSSCQSTIHASIETK</sequence>
<evidence type="ECO:0000259" key="1">
    <source>
        <dbReference type="Pfam" id="PF22697"/>
    </source>
</evidence>
<dbReference type="PANTHER" id="PTHR46857:SF1">
    <property type="entry name" value="EPITHELIAL CELL-TRANSFORMING SEQUENCE 2 ONCOGENE-LIKE"/>
    <property type="match status" value="1"/>
</dbReference>
<name>A0A2G9SE02_AQUCT</name>
<proteinExistence type="predicted"/>
<dbReference type="Proteomes" id="UP000228934">
    <property type="component" value="Unassembled WGS sequence"/>
</dbReference>
<evidence type="ECO:0000313" key="2">
    <source>
        <dbReference type="EMBL" id="PIO37661.1"/>
    </source>
</evidence>
<gene>
    <name evidence="2" type="ORF">AB205_0059650</name>
</gene>
<dbReference type="OrthoDB" id="660555at2759"/>
<dbReference type="AlphaFoldDB" id="A0A2G9SE02"/>